<sequence length="440" mass="49989">MIMLKICVIFLIAFLTQISVIWAESCFAKIDHEGNCSQLMANDVTKEDCCTNLGVGYGEEVSSAAVFMLLGGMKKKACKPCRETCDNIICGIGKRCIMKKGFPKCVCAPNCKATAAANKLKNVQNNKKISVIHLAERKNLKRSKKRKMQPEMQNDEPILIVATLNRKQNKRMNQRINREKNNLNETLILQPIKSAYHKVHTIQKNANNISQGVEDVDVLQTKIRSGYFDDDSTKLMRDIGNLNIKQQKFSHYNPICGSDSKTYKNECQLRKRACRQENKMLDVAYKGHCQSSCQFIKCTNGRTCIEDHNSIPQCITCPSCINNNKNLTYQTIGKMVCGNDGITYRSLCELKQKSCRLGKSIQLLHRGPCKEVATCSHCLKNQKCLPDLMNHQPKCVICNYKCPRKRRSETLGALIINRKRHTCFINKKTAAYILFLIYLH</sequence>
<dbReference type="PROSITE" id="PS51364">
    <property type="entry name" value="TB"/>
    <property type="match status" value="1"/>
</dbReference>
<keyword evidence="2" id="KW-0677">Repeat</keyword>
<keyword evidence="4" id="KW-0325">Glycoprotein</keyword>
<dbReference type="PROSITE" id="PS51465">
    <property type="entry name" value="KAZAL_2"/>
    <property type="match status" value="2"/>
</dbReference>
<evidence type="ECO:0000313" key="8">
    <source>
        <dbReference type="EMBL" id="CRL00234.1"/>
    </source>
</evidence>
<dbReference type="SUPFAM" id="SSF57581">
    <property type="entry name" value="TB module/8-cys domain"/>
    <property type="match status" value="1"/>
</dbReference>
<dbReference type="GO" id="GO:0005615">
    <property type="term" value="C:extracellular space"/>
    <property type="evidence" value="ECO:0007669"/>
    <property type="project" value="TreeGrafter"/>
</dbReference>
<dbReference type="Proteomes" id="UP000183832">
    <property type="component" value="Unassembled WGS sequence"/>
</dbReference>
<dbReference type="SUPFAM" id="SSF100895">
    <property type="entry name" value="Kazal-type serine protease inhibitors"/>
    <property type="match status" value="2"/>
</dbReference>
<feature type="signal peptide" evidence="5">
    <location>
        <begin position="1"/>
        <end position="23"/>
    </location>
</feature>
<dbReference type="GO" id="GO:0005518">
    <property type="term" value="F:collagen binding"/>
    <property type="evidence" value="ECO:0007669"/>
    <property type="project" value="TreeGrafter"/>
</dbReference>
<name>A0A1J1IKE6_9DIPT</name>
<dbReference type="PANTHER" id="PTHR13866:SF29">
    <property type="entry name" value="FOLLISTATIN"/>
    <property type="match status" value="1"/>
</dbReference>
<evidence type="ECO:0000256" key="4">
    <source>
        <dbReference type="ARBA" id="ARBA00023180"/>
    </source>
</evidence>
<dbReference type="Gene3D" id="3.30.60.30">
    <property type="match status" value="2"/>
</dbReference>
<proteinExistence type="predicted"/>
<accession>A0A1J1IKE6</accession>
<dbReference type="Pfam" id="PF21333">
    <property type="entry name" value="FST_N"/>
    <property type="match status" value="1"/>
</dbReference>
<evidence type="ECO:0000313" key="9">
    <source>
        <dbReference type="Proteomes" id="UP000183832"/>
    </source>
</evidence>
<dbReference type="InterPro" id="IPR036773">
    <property type="entry name" value="TB_dom_sf"/>
</dbReference>
<dbReference type="GO" id="GO:0005509">
    <property type="term" value="F:calcium ion binding"/>
    <property type="evidence" value="ECO:0007669"/>
    <property type="project" value="TreeGrafter"/>
</dbReference>
<dbReference type="CDD" id="cd00104">
    <property type="entry name" value="KAZAL_FS"/>
    <property type="match status" value="2"/>
</dbReference>
<dbReference type="PANTHER" id="PTHR13866">
    <property type="entry name" value="SPARC OSTEONECTIN"/>
    <property type="match status" value="1"/>
</dbReference>
<evidence type="ECO:0000256" key="5">
    <source>
        <dbReference type="SAM" id="SignalP"/>
    </source>
</evidence>
<feature type="domain" description="Kazal-like" evidence="7">
    <location>
        <begin position="315"/>
        <end position="371"/>
    </location>
</feature>
<keyword evidence="1 5" id="KW-0732">Signal</keyword>
<keyword evidence="3" id="KW-1015">Disulfide bond</keyword>
<dbReference type="InterPro" id="IPR002350">
    <property type="entry name" value="Kazal_dom"/>
</dbReference>
<dbReference type="EMBL" id="CVRI01000054">
    <property type="protein sequence ID" value="CRL00234.1"/>
    <property type="molecule type" value="Genomic_DNA"/>
</dbReference>
<dbReference type="InterPro" id="IPR003645">
    <property type="entry name" value="Fol_N"/>
</dbReference>
<dbReference type="AlphaFoldDB" id="A0A1J1IKE6"/>
<dbReference type="STRING" id="568069.A0A1J1IKE6"/>
<dbReference type="Pfam" id="PF07648">
    <property type="entry name" value="Kazal_2"/>
    <property type="match status" value="2"/>
</dbReference>
<organism evidence="8 9">
    <name type="scientific">Clunio marinus</name>
    <dbReference type="NCBI Taxonomy" id="568069"/>
    <lineage>
        <taxon>Eukaryota</taxon>
        <taxon>Metazoa</taxon>
        <taxon>Ecdysozoa</taxon>
        <taxon>Arthropoda</taxon>
        <taxon>Hexapoda</taxon>
        <taxon>Insecta</taxon>
        <taxon>Pterygota</taxon>
        <taxon>Neoptera</taxon>
        <taxon>Endopterygota</taxon>
        <taxon>Diptera</taxon>
        <taxon>Nematocera</taxon>
        <taxon>Chironomoidea</taxon>
        <taxon>Chironomidae</taxon>
        <taxon>Clunio</taxon>
    </lineage>
</organism>
<feature type="domain" description="TB" evidence="6">
    <location>
        <begin position="24"/>
        <end position="81"/>
    </location>
</feature>
<reference evidence="8 9" key="1">
    <citation type="submission" date="2015-04" db="EMBL/GenBank/DDBJ databases">
        <authorList>
            <person name="Syromyatnikov M.Y."/>
            <person name="Popov V.N."/>
        </authorList>
    </citation>
    <scope>NUCLEOTIDE SEQUENCE [LARGE SCALE GENOMIC DNA]</scope>
</reference>
<dbReference type="SMART" id="SM00274">
    <property type="entry name" value="FOLN"/>
    <property type="match status" value="2"/>
</dbReference>
<evidence type="ECO:0000256" key="2">
    <source>
        <dbReference type="ARBA" id="ARBA00022737"/>
    </source>
</evidence>
<feature type="chain" id="PRO_5012746368" evidence="5">
    <location>
        <begin position="24"/>
        <end position="440"/>
    </location>
</feature>
<dbReference type="InterPro" id="IPR017878">
    <property type="entry name" value="TB_dom"/>
</dbReference>
<dbReference type="GO" id="GO:0050840">
    <property type="term" value="F:extracellular matrix binding"/>
    <property type="evidence" value="ECO:0007669"/>
    <property type="project" value="TreeGrafter"/>
</dbReference>
<evidence type="ECO:0000256" key="3">
    <source>
        <dbReference type="ARBA" id="ARBA00023157"/>
    </source>
</evidence>
<keyword evidence="9" id="KW-1185">Reference proteome</keyword>
<dbReference type="InterPro" id="IPR036058">
    <property type="entry name" value="Kazal_dom_sf"/>
</dbReference>
<protein>
    <submittedName>
        <fullName evidence="8">CLUMA_CG013507, isoform A</fullName>
    </submittedName>
</protein>
<dbReference type="OrthoDB" id="192611at2759"/>
<evidence type="ECO:0000259" key="6">
    <source>
        <dbReference type="PROSITE" id="PS51364"/>
    </source>
</evidence>
<evidence type="ECO:0000259" key="7">
    <source>
        <dbReference type="PROSITE" id="PS51465"/>
    </source>
</evidence>
<gene>
    <name evidence="8" type="primary">putative Follistatin-A</name>
    <name evidence="8" type="ORF">CLUMA_CG013507</name>
</gene>
<feature type="domain" description="Kazal-like" evidence="7">
    <location>
        <begin position="251"/>
        <end position="291"/>
    </location>
</feature>
<dbReference type="Gene3D" id="3.90.290.10">
    <property type="entry name" value="TGF-beta binding (TB) domain"/>
    <property type="match status" value="1"/>
</dbReference>
<dbReference type="SMART" id="SM00280">
    <property type="entry name" value="KAZAL"/>
    <property type="match status" value="2"/>
</dbReference>
<evidence type="ECO:0000256" key="1">
    <source>
        <dbReference type="ARBA" id="ARBA00022729"/>
    </source>
</evidence>